<evidence type="ECO:0000313" key="3">
    <source>
        <dbReference type="EMBL" id="QED27714.1"/>
    </source>
</evidence>
<feature type="compositionally biased region" description="Basic and acidic residues" evidence="1">
    <location>
        <begin position="40"/>
        <end position="54"/>
    </location>
</feature>
<feature type="signal peptide" evidence="2">
    <location>
        <begin position="1"/>
        <end position="17"/>
    </location>
</feature>
<protein>
    <submittedName>
        <fullName evidence="3">HEAT repeat domain-containing protein</fullName>
    </submittedName>
</protein>
<dbReference type="InterPro" id="IPR011989">
    <property type="entry name" value="ARM-like"/>
</dbReference>
<name>A0A5B8XQC3_9DELT</name>
<feature type="chain" id="PRO_5022921076" evidence="2">
    <location>
        <begin position="18"/>
        <end position="218"/>
    </location>
</feature>
<evidence type="ECO:0000256" key="1">
    <source>
        <dbReference type="SAM" id="MobiDB-lite"/>
    </source>
</evidence>
<dbReference type="SUPFAM" id="SSF48371">
    <property type="entry name" value="ARM repeat"/>
    <property type="match status" value="1"/>
</dbReference>
<keyword evidence="2" id="KW-0732">Signal</keyword>
<dbReference type="KEGG" id="bbae:FRD01_10805"/>
<reference evidence="3 4" key="1">
    <citation type="submission" date="2019-08" db="EMBL/GenBank/DDBJ databases">
        <authorList>
            <person name="Liang Q."/>
        </authorList>
    </citation>
    <scope>NUCLEOTIDE SEQUENCE [LARGE SCALE GENOMIC DNA]</scope>
    <source>
        <strain evidence="3 4">V1718</strain>
    </source>
</reference>
<dbReference type="EMBL" id="CP042467">
    <property type="protein sequence ID" value="QED27714.1"/>
    <property type="molecule type" value="Genomic_DNA"/>
</dbReference>
<dbReference type="Pfam" id="PF13646">
    <property type="entry name" value="HEAT_2"/>
    <property type="match status" value="1"/>
</dbReference>
<feature type="region of interest" description="Disordered" evidence="1">
    <location>
        <begin position="28"/>
        <end position="54"/>
    </location>
</feature>
<dbReference type="InterPro" id="IPR016024">
    <property type="entry name" value="ARM-type_fold"/>
</dbReference>
<dbReference type="Gene3D" id="1.25.10.10">
    <property type="entry name" value="Leucine-rich Repeat Variant"/>
    <property type="match status" value="1"/>
</dbReference>
<evidence type="ECO:0000313" key="4">
    <source>
        <dbReference type="Proteomes" id="UP000321595"/>
    </source>
</evidence>
<sequence>MRNLIFALIFASSATLAAQEAPTLTPRLPVGAIGPAPTQTHDHDHDHQVDEPSKDVSPAERLRFLLSGYHYFPTQEDLLKVAEADEVAGMLRTIAQDIDERPTMRMKALDALMYFNDAATLVYVEHIALNDPAAPEELLRTEQLMQHHAIMTFAKLKKKDSVPSLEKLLSHNDIQVQMTAISALGKHGGQPGLETLEKAAPKAELPAVKREFRKYVKF</sequence>
<evidence type="ECO:0000256" key="2">
    <source>
        <dbReference type="SAM" id="SignalP"/>
    </source>
</evidence>
<dbReference type="Proteomes" id="UP000321595">
    <property type="component" value="Chromosome"/>
</dbReference>
<dbReference type="OrthoDB" id="5512400at2"/>
<gene>
    <name evidence="3" type="ORF">FRD01_10805</name>
</gene>
<proteinExistence type="predicted"/>
<dbReference type="AlphaFoldDB" id="A0A5B8XQC3"/>
<keyword evidence="4" id="KW-1185">Reference proteome</keyword>
<dbReference type="RefSeq" id="WP_146959496.1">
    <property type="nucleotide sequence ID" value="NZ_CP042467.1"/>
</dbReference>
<organism evidence="3 4">
    <name type="scientific">Microvenator marinus</name>
    <dbReference type="NCBI Taxonomy" id="2600177"/>
    <lineage>
        <taxon>Bacteria</taxon>
        <taxon>Deltaproteobacteria</taxon>
        <taxon>Bradymonadales</taxon>
        <taxon>Microvenatoraceae</taxon>
        <taxon>Microvenator</taxon>
    </lineage>
</organism>
<accession>A0A5B8XQC3</accession>